<feature type="chain" id="PRO_5040118556" description="J domain-containing protein" evidence="2">
    <location>
        <begin position="23"/>
        <end position="583"/>
    </location>
</feature>
<dbReference type="Pfam" id="PF00226">
    <property type="entry name" value="DnaJ"/>
    <property type="match status" value="1"/>
</dbReference>
<dbReference type="EMBL" id="JAKOGI010001830">
    <property type="protein sequence ID" value="KAJ8423906.1"/>
    <property type="molecule type" value="Genomic_DNA"/>
</dbReference>
<evidence type="ECO:0000313" key="5">
    <source>
        <dbReference type="Proteomes" id="UP001153076"/>
    </source>
</evidence>
<dbReference type="Gene3D" id="3.40.30.10">
    <property type="entry name" value="Glutaredoxin"/>
    <property type="match status" value="1"/>
</dbReference>
<reference evidence="4" key="1">
    <citation type="submission" date="2022-04" db="EMBL/GenBank/DDBJ databases">
        <title>Carnegiea gigantea Genome sequencing and assembly v2.</title>
        <authorList>
            <person name="Copetti D."/>
            <person name="Sanderson M.J."/>
            <person name="Burquez A."/>
            <person name="Wojciechowski M.F."/>
        </authorList>
    </citation>
    <scope>NUCLEOTIDE SEQUENCE</scope>
    <source>
        <strain evidence="4">SGP5-SGP5p</strain>
        <tissue evidence="4">Aerial part</tissue>
    </source>
</reference>
<feature type="signal peptide" evidence="2">
    <location>
        <begin position="1"/>
        <end position="22"/>
    </location>
</feature>
<dbReference type="PANTHER" id="PTHR45184">
    <property type="entry name" value="DNAJ PROTEIN ERDJ3A"/>
    <property type="match status" value="1"/>
</dbReference>
<feature type="domain" description="J" evidence="3">
    <location>
        <begin position="27"/>
        <end position="85"/>
    </location>
</feature>
<comment type="caution">
    <text evidence="4">The sequence shown here is derived from an EMBL/GenBank/DDBJ whole genome shotgun (WGS) entry which is preliminary data.</text>
</comment>
<gene>
    <name evidence="4" type="ORF">Cgig2_003669</name>
</gene>
<name>A0A9Q1JKR0_9CARY</name>
<dbReference type="InterPro" id="IPR036249">
    <property type="entry name" value="Thioredoxin-like_sf"/>
</dbReference>
<dbReference type="InterPro" id="IPR036869">
    <property type="entry name" value="J_dom_sf"/>
</dbReference>
<dbReference type="AlphaFoldDB" id="A0A9Q1JKR0"/>
<dbReference type="PANTHER" id="PTHR45184:SF1">
    <property type="entry name" value="DNAJ PROTEIN ERDJ3A"/>
    <property type="match status" value="1"/>
</dbReference>
<feature type="compositionally biased region" description="Low complexity" evidence="1">
    <location>
        <begin position="182"/>
        <end position="196"/>
    </location>
</feature>
<evidence type="ECO:0000313" key="4">
    <source>
        <dbReference type="EMBL" id="KAJ8423906.1"/>
    </source>
</evidence>
<dbReference type="Gene3D" id="1.10.287.110">
    <property type="entry name" value="DnaJ domain"/>
    <property type="match status" value="1"/>
</dbReference>
<dbReference type="CDD" id="cd06257">
    <property type="entry name" value="DnaJ"/>
    <property type="match status" value="1"/>
</dbReference>
<dbReference type="PRINTS" id="PR00625">
    <property type="entry name" value="JDOMAIN"/>
</dbReference>
<evidence type="ECO:0000256" key="2">
    <source>
        <dbReference type="SAM" id="SignalP"/>
    </source>
</evidence>
<accession>A0A9Q1JKR0</accession>
<dbReference type="SUPFAM" id="SSF46565">
    <property type="entry name" value="Chaperone J-domain"/>
    <property type="match status" value="1"/>
</dbReference>
<evidence type="ECO:0000259" key="3">
    <source>
        <dbReference type="PROSITE" id="PS50076"/>
    </source>
</evidence>
<keyword evidence="2" id="KW-0732">Signal</keyword>
<dbReference type="PROSITE" id="PS50076">
    <property type="entry name" value="DNAJ_2"/>
    <property type="match status" value="1"/>
</dbReference>
<dbReference type="OrthoDB" id="10250354at2759"/>
<dbReference type="CDD" id="cd02961">
    <property type="entry name" value="PDI_a_family"/>
    <property type="match status" value="1"/>
</dbReference>
<protein>
    <recommendedName>
        <fullName evidence="3">J domain-containing protein</fullName>
    </recommendedName>
</protein>
<evidence type="ECO:0000256" key="1">
    <source>
        <dbReference type="SAM" id="MobiDB-lite"/>
    </source>
</evidence>
<dbReference type="Proteomes" id="UP001153076">
    <property type="component" value="Unassembled WGS sequence"/>
</dbReference>
<keyword evidence="5" id="KW-1185">Reference proteome</keyword>
<sequence length="583" mass="65139">MGAHMKLAMILFALLIIFVAVAKKALDPYKVLGVDRNATQRDIQKAFHRLSLQYHPDKNKNKGAQEKFEEINNGNSTQTTSYHMKFYQMRKSGKIMIFMVMREAAPHLMEGLQEIMVDIHISPVVAQDRADFHLGQMNGRAWVDKELGHSPSPLVEGSDDIFSNFFGSRMGGASGFGGFGTSSGSKSGGSHSSAGSQTGFKSPPKLVKTVNLQVFEKEIDDKGITWLVLSYTPSMSTQQYDSILDEIANSLKGALKVGKINCEHESSFCKKYGLYPRTTPRVLVYSYIPSVSGSFVEYYGEMDVKSLKSFCQEHLPRFSKRSTLDNFEPSSILGEKLPGVLLLSAKKDTPVIWRTLSGLFRKRIVFYDAQVSDVTDPKVKRLGVRALPAIVGWLSNGEKQILKEGISVKDLESAVQELRLLLDGFEKKNKKIASTQTKKSKSESSFKHIPLLTASNFDSLCGEETPVCLMGAFRSSKVREKLESILWKVSQKSLTRSRSPSSDSKDPISYVVLDAAQQQAFLDSFDRCGFKSSNSFLLAYKPRRGKYTMYTGDLNIEAVERFISSVLSGDIQFRKTWQKPMIK</sequence>
<dbReference type="InterPro" id="IPR001623">
    <property type="entry name" value="DnaJ_domain"/>
</dbReference>
<dbReference type="SUPFAM" id="SSF52833">
    <property type="entry name" value="Thioredoxin-like"/>
    <property type="match status" value="2"/>
</dbReference>
<dbReference type="InterPro" id="IPR052842">
    <property type="entry name" value="ER_Co-chaperone"/>
</dbReference>
<dbReference type="SMART" id="SM00271">
    <property type="entry name" value="DnaJ"/>
    <property type="match status" value="1"/>
</dbReference>
<organism evidence="4 5">
    <name type="scientific">Carnegiea gigantea</name>
    <dbReference type="NCBI Taxonomy" id="171969"/>
    <lineage>
        <taxon>Eukaryota</taxon>
        <taxon>Viridiplantae</taxon>
        <taxon>Streptophyta</taxon>
        <taxon>Embryophyta</taxon>
        <taxon>Tracheophyta</taxon>
        <taxon>Spermatophyta</taxon>
        <taxon>Magnoliopsida</taxon>
        <taxon>eudicotyledons</taxon>
        <taxon>Gunneridae</taxon>
        <taxon>Pentapetalae</taxon>
        <taxon>Caryophyllales</taxon>
        <taxon>Cactineae</taxon>
        <taxon>Cactaceae</taxon>
        <taxon>Cactoideae</taxon>
        <taxon>Echinocereeae</taxon>
        <taxon>Carnegiea</taxon>
    </lineage>
</organism>
<proteinExistence type="predicted"/>
<feature type="region of interest" description="Disordered" evidence="1">
    <location>
        <begin position="181"/>
        <end position="200"/>
    </location>
</feature>